<name>A0A8J3EDC4_9PROT</name>
<keyword evidence="1" id="KW-1133">Transmembrane helix</keyword>
<dbReference type="Gene3D" id="2.40.50.90">
    <property type="match status" value="1"/>
</dbReference>
<organism evidence="3 4">
    <name type="scientific">Caldovatus sediminis</name>
    <dbReference type="NCBI Taxonomy" id="2041189"/>
    <lineage>
        <taxon>Bacteria</taxon>
        <taxon>Pseudomonadati</taxon>
        <taxon>Pseudomonadota</taxon>
        <taxon>Alphaproteobacteria</taxon>
        <taxon>Acetobacterales</taxon>
        <taxon>Roseomonadaceae</taxon>
        <taxon>Caldovatus</taxon>
    </lineage>
</organism>
<sequence>MLPRRRIFRSRRVAIRPGRGALIAVALGVFGLGLFGLGLPTTQILRSAPGGQVVLAAAAEVRVVDGETLRLRDRTVRLLGLGAPGRGTRCGAGDGTAGAGFDCGEAAAAALARLVADRVVACHLEGRDRAGHRLGVCEARTAAAALAPAAAGPVPLNLAMVSGGWAVASGDALPELRSAEAAARGAGRGLWAGGAPAWPEAWRGRR</sequence>
<dbReference type="Proteomes" id="UP000597507">
    <property type="component" value="Unassembled WGS sequence"/>
</dbReference>
<dbReference type="AlphaFoldDB" id="A0A8J3EDC4"/>
<dbReference type="InterPro" id="IPR016071">
    <property type="entry name" value="Staphylococal_nuclease_OB-fold"/>
</dbReference>
<reference evidence="3 4" key="1">
    <citation type="journal article" date="2014" name="Int. J. Syst. Evol. Microbiol.">
        <title>Complete genome sequence of Corynebacterium casei LMG S-19264T (=DSM 44701T), isolated from a smear-ripened cheese.</title>
        <authorList>
            <consortium name="US DOE Joint Genome Institute (JGI-PGF)"/>
            <person name="Walter F."/>
            <person name="Albersmeier A."/>
            <person name="Kalinowski J."/>
            <person name="Ruckert C."/>
        </authorList>
    </citation>
    <scope>NUCLEOTIDE SEQUENCE [LARGE SCALE GENOMIC DNA]</scope>
    <source>
        <strain evidence="3 4">CGMCC 1.16330</strain>
    </source>
</reference>
<evidence type="ECO:0000256" key="1">
    <source>
        <dbReference type="SAM" id="Phobius"/>
    </source>
</evidence>
<keyword evidence="1" id="KW-0812">Transmembrane</keyword>
<accession>A0A8J3EDC4</accession>
<protein>
    <recommendedName>
        <fullName evidence="2">TNase-like domain-containing protein</fullName>
    </recommendedName>
</protein>
<keyword evidence="4" id="KW-1185">Reference proteome</keyword>
<dbReference type="RefSeq" id="WP_188901894.1">
    <property type="nucleotide sequence ID" value="NZ_BMKS01000010.1"/>
</dbReference>
<evidence type="ECO:0000259" key="2">
    <source>
        <dbReference type="SMART" id="SM00318"/>
    </source>
</evidence>
<feature type="transmembrane region" description="Helical" evidence="1">
    <location>
        <begin position="21"/>
        <end position="39"/>
    </location>
</feature>
<dbReference type="SUPFAM" id="SSF50199">
    <property type="entry name" value="Staphylococcal nuclease"/>
    <property type="match status" value="1"/>
</dbReference>
<feature type="domain" description="TNase-like" evidence="2">
    <location>
        <begin position="54"/>
        <end position="193"/>
    </location>
</feature>
<evidence type="ECO:0000313" key="3">
    <source>
        <dbReference type="EMBL" id="GGG41560.1"/>
    </source>
</evidence>
<dbReference type="EMBL" id="BMKS01000010">
    <property type="protein sequence ID" value="GGG41560.1"/>
    <property type="molecule type" value="Genomic_DNA"/>
</dbReference>
<dbReference type="InterPro" id="IPR035437">
    <property type="entry name" value="SNase_OB-fold_sf"/>
</dbReference>
<dbReference type="SMART" id="SM00318">
    <property type="entry name" value="SNc"/>
    <property type="match status" value="1"/>
</dbReference>
<comment type="caution">
    <text evidence="3">The sequence shown here is derived from an EMBL/GenBank/DDBJ whole genome shotgun (WGS) entry which is preliminary data.</text>
</comment>
<keyword evidence="1" id="KW-0472">Membrane</keyword>
<dbReference type="Pfam" id="PF00565">
    <property type="entry name" value="SNase"/>
    <property type="match status" value="1"/>
</dbReference>
<gene>
    <name evidence="3" type="ORF">GCM10010964_31370</name>
</gene>
<evidence type="ECO:0000313" key="4">
    <source>
        <dbReference type="Proteomes" id="UP000597507"/>
    </source>
</evidence>
<proteinExistence type="predicted"/>